<proteinExistence type="predicted"/>
<feature type="transmembrane region" description="Helical" evidence="1">
    <location>
        <begin position="72"/>
        <end position="91"/>
    </location>
</feature>
<dbReference type="RefSeq" id="WP_088713633.1">
    <property type="nucleotide sequence ID" value="NZ_NFZT01000007.1"/>
</dbReference>
<sequence length="128" mass="14565">MSPRVIQRCLALIFLLLGGWCLLFPGVVEELSLRPDYRHNDATTNLLLGCFGAQAMLCGTVIWFAEFRAVTFLVFGIVGSVPFFVFNWYFLFQREMFTLWMLLDFAGNLGILACGIAGWRLMRREQAG</sequence>
<dbReference type="OrthoDB" id="7594441at2"/>
<dbReference type="EMBL" id="NFZT01000007">
    <property type="protein sequence ID" value="OWV31837.1"/>
    <property type="molecule type" value="Genomic_DNA"/>
</dbReference>
<comment type="caution">
    <text evidence="2">The sequence shown here is derived from an EMBL/GenBank/DDBJ whole genome shotgun (WGS) entry which is preliminary data.</text>
</comment>
<evidence type="ECO:0000313" key="3">
    <source>
        <dbReference type="Proteomes" id="UP000198462"/>
    </source>
</evidence>
<feature type="transmembrane region" description="Helical" evidence="1">
    <location>
        <begin position="46"/>
        <end position="65"/>
    </location>
</feature>
<keyword evidence="3" id="KW-1185">Reference proteome</keyword>
<gene>
    <name evidence="2" type="ORF">B5C34_15135</name>
</gene>
<feature type="transmembrane region" description="Helical" evidence="1">
    <location>
        <begin position="97"/>
        <end position="119"/>
    </location>
</feature>
<keyword evidence="1" id="KW-0812">Transmembrane</keyword>
<evidence type="ECO:0000256" key="1">
    <source>
        <dbReference type="SAM" id="Phobius"/>
    </source>
</evidence>
<name>A0A219B0I5_9SPHN</name>
<reference evidence="3" key="1">
    <citation type="submission" date="2017-05" db="EMBL/GenBank/DDBJ databases">
        <authorList>
            <person name="Lin X."/>
        </authorList>
    </citation>
    <scope>NUCLEOTIDE SEQUENCE [LARGE SCALE GENOMIC DNA]</scope>
    <source>
        <strain evidence="3">JLT2012</strain>
    </source>
</reference>
<organism evidence="2 3">
    <name type="scientific">Pacificimonas flava</name>
    <dbReference type="NCBI Taxonomy" id="1234595"/>
    <lineage>
        <taxon>Bacteria</taxon>
        <taxon>Pseudomonadati</taxon>
        <taxon>Pseudomonadota</taxon>
        <taxon>Alphaproteobacteria</taxon>
        <taxon>Sphingomonadales</taxon>
        <taxon>Sphingosinicellaceae</taxon>
        <taxon>Pacificimonas</taxon>
    </lineage>
</organism>
<protein>
    <submittedName>
        <fullName evidence="2">Uncharacterized protein</fullName>
    </submittedName>
</protein>
<keyword evidence="1" id="KW-0472">Membrane</keyword>
<accession>A0A219B0I5</accession>
<dbReference type="Proteomes" id="UP000198462">
    <property type="component" value="Unassembled WGS sequence"/>
</dbReference>
<evidence type="ECO:0000313" key="2">
    <source>
        <dbReference type="EMBL" id="OWV31837.1"/>
    </source>
</evidence>
<keyword evidence="1" id="KW-1133">Transmembrane helix</keyword>
<dbReference type="AlphaFoldDB" id="A0A219B0I5"/>